<evidence type="ECO:0000313" key="7">
    <source>
        <dbReference type="Proteomes" id="UP000030653"/>
    </source>
</evidence>
<dbReference type="EMBL" id="JH795870">
    <property type="protein sequence ID" value="EJT99229.1"/>
    <property type="molecule type" value="Genomic_DNA"/>
</dbReference>
<organism evidence="6 7">
    <name type="scientific">Dacryopinax primogenitus (strain DJM 731)</name>
    <name type="common">Brown rot fungus</name>
    <dbReference type="NCBI Taxonomy" id="1858805"/>
    <lineage>
        <taxon>Eukaryota</taxon>
        <taxon>Fungi</taxon>
        <taxon>Dikarya</taxon>
        <taxon>Basidiomycota</taxon>
        <taxon>Agaricomycotina</taxon>
        <taxon>Dacrymycetes</taxon>
        <taxon>Dacrymycetales</taxon>
        <taxon>Dacrymycetaceae</taxon>
        <taxon>Dacryopinax</taxon>
    </lineage>
</organism>
<dbReference type="PANTHER" id="PTHR16290">
    <property type="entry name" value="TRANSCRIPTION FACTOR SMIF DECAPPING ENZYME DCP1"/>
    <property type="match status" value="1"/>
</dbReference>
<dbReference type="InterPro" id="IPR011993">
    <property type="entry name" value="PH-like_dom_sf"/>
</dbReference>
<dbReference type="GeneID" id="63682612"/>
<dbReference type="RefSeq" id="XP_040626127.1">
    <property type="nucleotide sequence ID" value="XM_040767550.1"/>
</dbReference>
<feature type="region of interest" description="Disordered" evidence="5">
    <location>
        <begin position="324"/>
        <end position="402"/>
    </location>
</feature>
<dbReference type="STRING" id="1858805.M5FUR2"/>
<dbReference type="GO" id="GO:0003729">
    <property type="term" value="F:mRNA binding"/>
    <property type="evidence" value="ECO:0007669"/>
    <property type="project" value="TreeGrafter"/>
</dbReference>
<feature type="compositionally biased region" description="Pro residues" evidence="5">
    <location>
        <begin position="328"/>
        <end position="337"/>
    </location>
</feature>
<dbReference type="InterPro" id="IPR010334">
    <property type="entry name" value="Dcp1"/>
</dbReference>
<feature type="compositionally biased region" description="Gly residues" evidence="5">
    <location>
        <begin position="358"/>
        <end position="370"/>
    </location>
</feature>
<dbReference type="HOGENOM" id="CLU_537493_0_0_1"/>
<evidence type="ECO:0000256" key="2">
    <source>
        <dbReference type="ARBA" id="ARBA00008778"/>
    </source>
</evidence>
<proteinExistence type="inferred from homology"/>
<evidence type="ECO:0000256" key="3">
    <source>
        <dbReference type="ARBA" id="ARBA00022490"/>
    </source>
</evidence>
<protein>
    <recommendedName>
        <fullName evidence="8">PH domain-like protein</fullName>
    </recommendedName>
</protein>
<comment type="similarity">
    <text evidence="2">Belongs to the DCP1 family.</text>
</comment>
<feature type="compositionally biased region" description="Low complexity" evidence="5">
    <location>
        <begin position="338"/>
        <end position="357"/>
    </location>
</feature>
<dbReference type="PANTHER" id="PTHR16290:SF0">
    <property type="entry name" value="DECAPPING PROTEIN 1, ISOFORM A"/>
    <property type="match status" value="1"/>
</dbReference>
<keyword evidence="7" id="KW-1185">Reference proteome</keyword>
<feature type="compositionally biased region" description="Basic and acidic residues" evidence="5">
    <location>
        <begin position="244"/>
        <end position="267"/>
    </location>
</feature>
<sequence>MPHPLEPTVLNALNLKVLRRHCPQIKDIYDQASYVVLYRSILKHPEDPESKEREWSKKDVHVEGSMFLVEYETSPPHGFYILNREGLSDFKHVFRAGDKFEYKSDFVIFQGEGSAEIWGLWIFEEDQRKRLAKKFLYYHQLEVDPSTAAPSDPPILLPNGKPQPQTVDELFQNLLTLPPAGSTTVSSPGTVTSSISTTPIPTAPVLATGPPTRALGRRRGESVSTPSQEPQKQILTASTGPGGVRERGRDRERERTDREGREREGKGKKQRRPKSVPPQQADEPSVHAHGVPPHMHMPQQWPAQEMNGQAVVQDPSVSLKQIFGLLPGPAPAAPTPPQSSLLSQTQPPAQAQAQTQGQGQGQGSTACPGGGWPPLPGGVDKIKEGREGKGHGRKKSALQSQIQIQIQPQPQSQLGLAQAQTPTATQYIPQPGLNGESLVDPESVKEAIVEKMLLLKVNGEAEPGAAGKACSSQREFVQEVLRLIHTEREWTRELWEAYERRVGGEGR</sequence>
<dbReference type="OrthoDB" id="440673at2759"/>
<accession>M5FUR2</accession>
<keyword evidence="4" id="KW-0507">mRNA processing</keyword>
<keyword evidence="3" id="KW-0963">Cytoplasm</keyword>
<feature type="compositionally biased region" description="Basic and acidic residues" evidence="5">
    <location>
        <begin position="380"/>
        <end position="390"/>
    </location>
</feature>
<dbReference type="GO" id="GO:0006397">
    <property type="term" value="P:mRNA processing"/>
    <property type="evidence" value="ECO:0007669"/>
    <property type="project" value="UniProtKB-KW"/>
</dbReference>
<gene>
    <name evidence="6" type="ORF">DACRYDRAFT_101377</name>
</gene>
<feature type="compositionally biased region" description="Low complexity" evidence="5">
    <location>
        <begin position="178"/>
        <end position="204"/>
    </location>
</feature>
<dbReference type="GO" id="GO:0031087">
    <property type="term" value="P:deadenylation-independent decapping of nuclear-transcribed mRNA"/>
    <property type="evidence" value="ECO:0007669"/>
    <property type="project" value="TreeGrafter"/>
</dbReference>
<comment type="subcellular location">
    <subcellularLocation>
        <location evidence="1">Cytoplasm</location>
    </subcellularLocation>
</comment>
<feature type="compositionally biased region" description="Polar residues" evidence="5">
    <location>
        <begin position="222"/>
        <end position="239"/>
    </location>
</feature>
<reference evidence="6 7" key="1">
    <citation type="journal article" date="2012" name="Science">
        <title>The Paleozoic origin of enzymatic lignin decomposition reconstructed from 31 fungal genomes.</title>
        <authorList>
            <person name="Floudas D."/>
            <person name="Binder M."/>
            <person name="Riley R."/>
            <person name="Barry K."/>
            <person name="Blanchette R.A."/>
            <person name="Henrissat B."/>
            <person name="Martinez A.T."/>
            <person name="Otillar R."/>
            <person name="Spatafora J.W."/>
            <person name="Yadav J.S."/>
            <person name="Aerts A."/>
            <person name="Benoit I."/>
            <person name="Boyd A."/>
            <person name="Carlson A."/>
            <person name="Copeland A."/>
            <person name="Coutinho P.M."/>
            <person name="de Vries R.P."/>
            <person name="Ferreira P."/>
            <person name="Findley K."/>
            <person name="Foster B."/>
            <person name="Gaskell J."/>
            <person name="Glotzer D."/>
            <person name="Gorecki P."/>
            <person name="Heitman J."/>
            <person name="Hesse C."/>
            <person name="Hori C."/>
            <person name="Igarashi K."/>
            <person name="Jurgens J.A."/>
            <person name="Kallen N."/>
            <person name="Kersten P."/>
            <person name="Kohler A."/>
            <person name="Kuees U."/>
            <person name="Kumar T.K.A."/>
            <person name="Kuo A."/>
            <person name="LaButti K."/>
            <person name="Larrondo L.F."/>
            <person name="Lindquist E."/>
            <person name="Ling A."/>
            <person name="Lombard V."/>
            <person name="Lucas S."/>
            <person name="Lundell T."/>
            <person name="Martin R."/>
            <person name="McLaughlin D.J."/>
            <person name="Morgenstern I."/>
            <person name="Morin E."/>
            <person name="Murat C."/>
            <person name="Nagy L.G."/>
            <person name="Nolan M."/>
            <person name="Ohm R.A."/>
            <person name="Patyshakuliyeva A."/>
            <person name="Rokas A."/>
            <person name="Ruiz-Duenas F.J."/>
            <person name="Sabat G."/>
            <person name="Salamov A."/>
            <person name="Samejima M."/>
            <person name="Schmutz J."/>
            <person name="Slot J.C."/>
            <person name="St John F."/>
            <person name="Stenlid J."/>
            <person name="Sun H."/>
            <person name="Sun S."/>
            <person name="Syed K."/>
            <person name="Tsang A."/>
            <person name="Wiebenga A."/>
            <person name="Young D."/>
            <person name="Pisabarro A."/>
            <person name="Eastwood D.C."/>
            <person name="Martin F."/>
            <person name="Cullen D."/>
            <person name="Grigoriev I.V."/>
            <person name="Hibbett D.S."/>
        </authorList>
    </citation>
    <scope>NUCLEOTIDE SEQUENCE [LARGE SCALE GENOMIC DNA]</scope>
    <source>
        <strain evidence="6 7">DJM-731 SS1</strain>
    </source>
</reference>
<feature type="region of interest" description="Disordered" evidence="5">
    <location>
        <begin position="178"/>
        <end position="299"/>
    </location>
</feature>
<dbReference type="Pfam" id="PF06058">
    <property type="entry name" value="DCP1"/>
    <property type="match status" value="1"/>
</dbReference>
<name>M5FUR2_DACPD</name>
<evidence type="ECO:0000256" key="4">
    <source>
        <dbReference type="ARBA" id="ARBA00022664"/>
    </source>
</evidence>
<evidence type="ECO:0000256" key="5">
    <source>
        <dbReference type="SAM" id="MobiDB-lite"/>
    </source>
</evidence>
<dbReference type="GO" id="GO:0000932">
    <property type="term" value="C:P-body"/>
    <property type="evidence" value="ECO:0007669"/>
    <property type="project" value="TreeGrafter"/>
</dbReference>
<dbReference type="SUPFAM" id="SSF50729">
    <property type="entry name" value="PH domain-like"/>
    <property type="match status" value="1"/>
</dbReference>
<dbReference type="GO" id="GO:0000290">
    <property type="term" value="P:deadenylation-dependent decapping of nuclear-transcribed mRNA"/>
    <property type="evidence" value="ECO:0007669"/>
    <property type="project" value="InterPro"/>
</dbReference>
<dbReference type="CDD" id="cd13182">
    <property type="entry name" value="EVH1-like_Dcp1"/>
    <property type="match status" value="1"/>
</dbReference>
<evidence type="ECO:0000256" key="1">
    <source>
        <dbReference type="ARBA" id="ARBA00004496"/>
    </source>
</evidence>
<evidence type="ECO:0000313" key="6">
    <source>
        <dbReference type="EMBL" id="EJT99229.1"/>
    </source>
</evidence>
<dbReference type="AlphaFoldDB" id="M5FUR2"/>
<dbReference type="GO" id="GO:0008047">
    <property type="term" value="F:enzyme activator activity"/>
    <property type="evidence" value="ECO:0007669"/>
    <property type="project" value="InterPro"/>
</dbReference>
<evidence type="ECO:0008006" key="8">
    <source>
        <dbReference type="Google" id="ProtNLM"/>
    </source>
</evidence>
<dbReference type="Gene3D" id="2.30.29.30">
    <property type="entry name" value="Pleckstrin-homology domain (PH domain)/Phosphotyrosine-binding domain (PTB)"/>
    <property type="match status" value="1"/>
</dbReference>
<dbReference type="Proteomes" id="UP000030653">
    <property type="component" value="Unassembled WGS sequence"/>
</dbReference>